<dbReference type="Pfam" id="PF00899">
    <property type="entry name" value="ThiF"/>
    <property type="match status" value="1"/>
</dbReference>
<keyword evidence="3" id="KW-0548">Nucleotidyltransferase</keyword>
<sequence length="630" mass="73312">MDFQAEKKKQISAVEEPGLLKPFQKTPKEDLLTARRMLEEFDCITLLDDLRWNSLVNKWTIHCLIEIESADLQLIDKKTQWFVFIDDSYPLGKIKFYPAKQNGITLTFPHQNYNSEGNEDLPWRDGDLCLNTNMSLFKRLGVDIEPQDAEHRLHWHFERFISWLEYASKEELLQTSDHFELPPLAIRMPITVVFSENDRTFQFWKNTHFKYGYLDLIKLDTSNQTLMINKFFTPQDILIYKCHWGDYVSNHEKGHIKGAWVLLNKIPVLRPWHIPSNWGELISVCHMQNIDLLSIIKQFAPTFRYSGRHILMLGFPIPDRIGEKSVQIHWIGLALPELTHQLSLTHGFRDREKAYWWHDQQKLFKKSAEIDWLFTENWDKSELTSRGSFPNDVTSKSALIIGAGAVGSVVSELLVRSGQTQLAIMDGDLLQAGNLVRHTLTLNDINKYKVDSLVNRLIDCSPHNQIKGINKHFPLNNEEHLEMINQYDVILDCTAEDEVIYQLENLPRSPDKTFISISLGYGSKRLFVYMSKGQSFSAKSFFKLIGPWQEKEAQSLIGIEFPREGIGCWHPVFPARSDDVWQMATIAIKNIEMALQQPIIKPKLLVYEQEWNEEVFLGTKLVSQEEYDER</sequence>
<evidence type="ECO:0000313" key="4">
    <source>
        <dbReference type="Proteomes" id="UP001597221"/>
    </source>
</evidence>
<name>A0ABW4HQ77_9BACI</name>
<keyword evidence="4" id="KW-1185">Reference proteome</keyword>
<dbReference type="PANTHER" id="PTHR43267">
    <property type="entry name" value="TRNA THREONYLCARBAMOYLADENOSINE DEHYDRATASE"/>
    <property type="match status" value="1"/>
</dbReference>
<comment type="caution">
    <text evidence="3">The sequence shown here is derived from an EMBL/GenBank/DDBJ whole genome shotgun (WGS) entry which is preliminary data.</text>
</comment>
<keyword evidence="3" id="KW-0808">Transferase</keyword>
<dbReference type="InterPro" id="IPR045886">
    <property type="entry name" value="ThiF/MoeB/HesA"/>
</dbReference>
<evidence type="ECO:0000259" key="2">
    <source>
        <dbReference type="Pfam" id="PF26398"/>
    </source>
</evidence>
<dbReference type="PANTHER" id="PTHR43267:SF1">
    <property type="entry name" value="TRNA THREONYLCARBAMOYLADENOSINE DEHYDRATASE"/>
    <property type="match status" value="1"/>
</dbReference>
<dbReference type="InterPro" id="IPR000594">
    <property type="entry name" value="ThiF_NAD_FAD-bd"/>
</dbReference>
<protein>
    <submittedName>
        <fullName evidence="3">ThiF family adenylyltransferase</fullName>
    </submittedName>
</protein>
<feature type="domain" description="Cap2 central linker" evidence="2">
    <location>
        <begin position="171"/>
        <end position="378"/>
    </location>
</feature>
<dbReference type="Gene3D" id="3.40.50.720">
    <property type="entry name" value="NAD(P)-binding Rossmann-like Domain"/>
    <property type="match status" value="1"/>
</dbReference>
<dbReference type="Pfam" id="PF26398">
    <property type="entry name" value="Cap2_linker"/>
    <property type="match status" value="1"/>
</dbReference>
<reference evidence="4" key="1">
    <citation type="journal article" date="2019" name="Int. J. Syst. Evol. Microbiol.">
        <title>The Global Catalogue of Microorganisms (GCM) 10K type strain sequencing project: providing services to taxonomists for standard genome sequencing and annotation.</title>
        <authorList>
            <consortium name="The Broad Institute Genomics Platform"/>
            <consortium name="The Broad Institute Genome Sequencing Center for Infectious Disease"/>
            <person name="Wu L."/>
            <person name="Ma J."/>
        </authorList>
    </citation>
    <scope>NUCLEOTIDE SEQUENCE [LARGE SCALE GENOMIC DNA]</scope>
    <source>
        <strain evidence="4">CGMCC 1.12376</strain>
    </source>
</reference>
<organism evidence="3 4">
    <name type="scientific">Oceanobacillus luteolus</name>
    <dbReference type="NCBI Taxonomy" id="1274358"/>
    <lineage>
        <taxon>Bacteria</taxon>
        <taxon>Bacillati</taxon>
        <taxon>Bacillota</taxon>
        <taxon>Bacilli</taxon>
        <taxon>Bacillales</taxon>
        <taxon>Bacillaceae</taxon>
        <taxon>Oceanobacillus</taxon>
    </lineage>
</organism>
<dbReference type="EMBL" id="JBHUDE010000036">
    <property type="protein sequence ID" value="MFD1607495.1"/>
    <property type="molecule type" value="Genomic_DNA"/>
</dbReference>
<dbReference type="RefSeq" id="WP_379596928.1">
    <property type="nucleotide sequence ID" value="NZ_JBHUDE010000036.1"/>
</dbReference>
<dbReference type="GO" id="GO:0016779">
    <property type="term" value="F:nucleotidyltransferase activity"/>
    <property type="evidence" value="ECO:0007669"/>
    <property type="project" value="UniProtKB-KW"/>
</dbReference>
<evidence type="ECO:0000259" key="1">
    <source>
        <dbReference type="Pfam" id="PF00899"/>
    </source>
</evidence>
<dbReference type="InterPro" id="IPR035985">
    <property type="entry name" value="Ubiquitin-activating_enz"/>
</dbReference>
<feature type="domain" description="THIF-type NAD/FAD binding fold" evidence="1">
    <location>
        <begin position="394"/>
        <end position="519"/>
    </location>
</feature>
<accession>A0ABW4HQ77</accession>
<dbReference type="InterPro" id="IPR058964">
    <property type="entry name" value="Cap2_linker"/>
</dbReference>
<gene>
    <name evidence="3" type="ORF">ACFSBH_07505</name>
</gene>
<proteinExistence type="predicted"/>
<dbReference type="SUPFAM" id="SSF69572">
    <property type="entry name" value="Activating enzymes of the ubiquitin-like proteins"/>
    <property type="match status" value="1"/>
</dbReference>
<dbReference type="Proteomes" id="UP001597221">
    <property type="component" value="Unassembled WGS sequence"/>
</dbReference>
<evidence type="ECO:0000313" key="3">
    <source>
        <dbReference type="EMBL" id="MFD1607495.1"/>
    </source>
</evidence>